<organism evidence="15 16">
    <name type="scientific">Mucilaginibacter gynuensis</name>
    <dbReference type="NCBI Taxonomy" id="1302236"/>
    <lineage>
        <taxon>Bacteria</taxon>
        <taxon>Pseudomonadati</taxon>
        <taxon>Bacteroidota</taxon>
        <taxon>Sphingobacteriia</taxon>
        <taxon>Sphingobacteriales</taxon>
        <taxon>Sphingobacteriaceae</taxon>
        <taxon>Mucilaginibacter</taxon>
    </lineage>
</organism>
<name>A0ABP8HNB9_9SPHI</name>
<dbReference type="CDD" id="cd01347">
    <property type="entry name" value="ligand_gated_channel"/>
    <property type="match status" value="1"/>
</dbReference>
<feature type="chain" id="PRO_5046302787" evidence="12">
    <location>
        <begin position="20"/>
        <end position="784"/>
    </location>
</feature>
<dbReference type="Gene3D" id="2.170.130.10">
    <property type="entry name" value="TonB-dependent receptor, plug domain"/>
    <property type="match status" value="1"/>
</dbReference>
<dbReference type="SUPFAM" id="SSF49464">
    <property type="entry name" value="Carboxypeptidase regulatory domain-like"/>
    <property type="match status" value="1"/>
</dbReference>
<dbReference type="InterPro" id="IPR039426">
    <property type="entry name" value="TonB-dep_rcpt-like"/>
</dbReference>
<keyword evidence="2 10" id="KW-0813">Transport</keyword>
<keyword evidence="5 12" id="KW-0732">Signal</keyword>
<feature type="domain" description="TonB-dependent receptor plug" evidence="14">
    <location>
        <begin position="124"/>
        <end position="231"/>
    </location>
</feature>
<feature type="domain" description="TonB-dependent receptor-like beta-barrel" evidence="13">
    <location>
        <begin position="269"/>
        <end position="756"/>
    </location>
</feature>
<evidence type="ECO:0000256" key="1">
    <source>
        <dbReference type="ARBA" id="ARBA00004571"/>
    </source>
</evidence>
<dbReference type="PANTHER" id="PTHR30069">
    <property type="entry name" value="TONB-DEPENDENT OUTER MEMBRANE RECEPTOR"/>
    <property type="match status" value="1"/>
</dbReference>
<evidence type="ECO:0000256" key="9">
    <source>
        <dbReference type="ARBA" id="ARBA00023237"/>
    </source>
</evidence>
<evidence type="ECO:0000256" key="6">
    <source>
        <dbReference type="ARBA" id="ARBA00023077"/>
    </source>
</evidence>
<dbReference type="RefSeq" id="WP_345214390.1">
    <property type="nucleotide sequence ID" value="NZ_BAABFT010000033.1"/>
</dbReference>
<evidence type="ECO:0000256" key="11">
    <source>
        <dbReference type="RuleBase" id="RU003357"/>
    </source>
</evidence>
<dbReference type="InterPro" id="IPR008969">
    <property type="entry name" value="CarboxyPept-like_regulatory"/>
</dbReference>
<keyword evidence="7 10" id="KW-0472">Membrane</keyword>
<dbReference type="InterPro" id="IPR012910">
    <property type="entry name" value="Plug_dom"/>
</dbReference>
<evidence type="ECO:0000256" key="3">
    <source>
        <dbReference type="ARBA" id="ARBA00022452"/>
    </source>
</evidence>
<dbReference type="PANTHER" id="PTHR30069:SF29">
    <property type="entry name" value="HEMOGLOBIN AND HEMOGLOBIN-HAPTOGLOBIN-BINDING PROTEIN 1-RELATED"/>
    <property type="match status" value="1"/>
</dbReference>
<accession>A0ABP8HNB9</accession>
<dbReference type="InterPro" id="IPR036942">
    <property type="entry name" value="Beta-barrel_TonB_sf"/>
</dbReference>
<dbReference type="PROSITE" id="PS52016">
    <property type="entry name" value="TONB_DEPENDENT_REC_3"/>
    <property type="match status" value="1"/>
</dbReference>
<sequence length="784" mass="86447">MKRFLPLIIMLFYSSLTYAQITGRLSGTVTDDKGNAVEGVAIILIQTGQGASTNAKGQYTIEKLKAGAYNVRVSAIGYKPAMLKTTIRDNQQTILPVNIETDVNTLTEVGITGKHYNPDNLIDLQRTPMPSTVITRKQIEEMGSRRLDEVLREQTGLAIVSDIGAGARAVGLQMQGFDSGYTMILIDGQPMTGRNSGNFDLSRITVANIERIEIIKGASSCLFGSEAMAGVVNIVTRQHISQAQGLAGIRYGSFNMVDANLEGESPFANGRGSGYLAGNYYRTDGFNSNPYLSEGKTVPPYSSYTIQGRAKYLLSDVNSLNITGRFASRRSDNNKSYSGDPTRDVLKENDLNASAVLNSNFKSGVRIKSQYYLTRYATGQNITNLTEGFTIPGSNFTQYLHRAELQASQTWFNNLLITAGAGTQYETMDNDLYTGGKHQQNTFLYTQGDWKVTNKLGFIGGARLERHSRYGGSVTPSFGVNYQLVKSLTLRAAVSTGFKTPDFRQLYLVFTNFAGGGYTVLGTEEFTTELKKLQDAGEISRVFPNAAKVGGLKPERSTSYSAGFSFAPGTRFKLDVNGFYNNVRNFINTEQVASKTNGQQVFSYFNIDRAFLTGADVGLTVKATKGLTVSAGYQLLYAKDRGVIDSIKAGTGNYANVYDVNISNDRRSTTADYFGLTNRSRHMANIRLSYEYEPRGITASFRVNYRGKYGFMEAGRSNGFLDPFDTYVSGYYLLNAAIQKTLMNKHFAVQVTVDNILNYRDMLMPAQSGRVVLLSLNYRFFHNQ</sequence>
<evidence type="ECO:0000256" key="7">
    <source>
        <dbReference type="ARBA" id="ARBA00023136"/>
    </source>
</evidence>
<dbReference type="Gene3D" id="2.40.170.20">
    <property type="entry name" value="TonB-dependent receptor, beta-barrel domain"/>
    <property type="match status" value="1"/>
</dbReference>
<dbReference type="EMBL" id="BAABFT010000033">
    <property type="protein sequence ID" value="GAA4341770.1"/>
    <property type="molecule type" value="Genomic_DNA"/>
</dbReference>
<dbReference type="Pfam" id="PF07715">
    <property type="entry name" value="Plug"/>
    <property type="match status" value="1"/>
</dbReference>
<evidence type="ECO:0000256" key="8">
    <source>
        <dbReference type="ARBA" id="ARBA00023170"/>
    </source>
</evidence>
<keyword evidence="4 10" id="KW-0812">Transmembrane</keyword>
<feature type="signal peptide" evidence="12">
    <location>
        <begin position="1"/>
        <end position="19"/>
    </location>
</feature>
<evidence type="ECO:0000259" key="14">
    <source>
        <dbReference type="Pfam" id="PF07715"/>
    </source>
</evidence>
<keyword evidence="16" id="KW-1185">Reference proteome</keyword>
<keyword evidence="9 10" id="KW-0998">Cell outer membrane</keyword>
<gene>
    <name evidence="15" type="ORF">GCM10023149_54280</name>
</gene>
<evidence type="ECO:0000256" key="10">
    <source>
        <dbReference type="PROSITE-ProRule" id="PRU01360"/>
    </source>
</evidence>
<evidence type="ECO:0000256" key="4">
    <source>
        <dbReference type="ARBA" id="ARBA00022692"/>
    </source>
</evidence>
<evidence type="ECO:0000256" key="12">
    <source>
        <dbReference type="SAM" id="SignalP"/>
    </source>
</evidence>
<dbReference type="SUPFAM" id="SSF56935">
    <property type="entry name" value="Porins"/>
    <property type="match status" value="1"/>
</dbReference>
<dbReference type="Pfam" id="PF13715">
    <property type="entry name" value="CarbopepD_reg_2"/>
    <property type="match status" value="1"/>
</dbReference>
<evidence type="ECO:0000256" key="5">
    <source>
        <dbReference type="ARBA" id="ARBA00022729"/>
    </source>
</evidence>
<evidence type="ECO:0000313" key="16">
    <source>
        <dbReference type="Proteomes" id="UP001500582"/>
    </source>
</evidence>
<dbReference type="Gene3D" id="2.60.40.1120">
    <property type="entry name" value="Carboxypeptidase-like, regulatory domain"/>
    <property type="match status" value="1"/>
</dbReference>
<comment type="caution">
    <text evidence="15">The sequence shown here is derived from an EMBL/GenBank/DDBJ whole genome shotgun (WGS) entry which is preliminary data.</text>
</comment>
<keyword evidence="3 10" id="KW-1134">Transmembrane beta strand</keyword>
<proteinExistence type="inferred from homology"/>
<dbReference type="Proteomes" id="UP001500582">
    <property type="component" value="Unassembled WGS sequence"/>
</dbReference>
<dbReference type="InterPro" id="IPR000531">
    <property type="entry name" value="Beta-barrel_TonB"/>
</dbReference>
<keyword evidence="8 15" id="KW-0675">Receptor</keyword>
<comment type="subcellular location">
    <subcellularLocation>
        <location evidence="1 10">Cell outer membrane</location>
        <topology evidence="1 10">Multi-pass membrane protein</topology>
    </subcellularLocation>
</comment>
<dbReference type="InterPro" id="IPR037066">
    <property type="entry name" value="Plug_dom_sf"/>
</dbReference>
<reference evidence="16" key="1">
    <citation type="journal article" date="2019" name="Int. J. Syst. Evol. Microbiol.">
        <title>The Global Catalogue of Microorganisms (GCM) 10K type strain sequencing project: providing services to taxonomists for standard genome sequencing and annotation.</title>
        <authorList>
            <consortium name="The Broad Institute Genomics Platform"/>
            <consortium name="The Broad Institute Genome Sequencing Center for Infectious Disease"/>
            <person name="Wu L."/>
            <person name="Ma J."/>
        </authorList>
    </citation>
    <scope>NUCLEOTIDE SEQUENCE [LARGE SCALE GENOMIC DNA]</scope>
    <source>
        <strain evidence="16">JCM 17705</strain>
    </source>
</reference>
<dbReference type="Pfam" id="PF00593">
    <property type="entry name" value="TonB_dep_Rec_b-barrel"/>
    <property type="match status" value="1"/>
</dbReference>
<evidence type="ECO:0000256" key="2">
    <source>
        <dbReference type="ARBA" id="ARBA00022448"/>
    </source>
</evidence>
<protein>
    <submittedName>
        <fullName evidence="15">TonB-dependent receptor</fullName>
    </submittedName>
</protein>
<evidence type="ECO:0000313" key="15">
    <source>
        <dbReference type="EMBL" id="GAA4341770.1"/>
    </source>
</evidence>
<comment type="similarity">
    <text evidence="10 11">Belongs to the TonB-dependent receptor family.</text>
</comment>
<keyword evidence="6 11" id="KW-0798">TonB box</keyword>
<evidence type="ECO:0000259" key="13">
    <source>
        <dbReference type="Pfam" id="PF00593"/>
    </source>
</evidence>